<dbReference type="AlphaFoldDB" id="A0A375YCN5"/>
<gene>
    <name evidence="1" type="ORF">MPP7335_00598</name>
</gene>
<organism evidence="1 2">
    <name type="scientific">Mycolicibacterium parafortuitum</name>
    <name type="common">Mycobacterium parafortuitum</name>
    <dbReference type="NCBI Taxonomy" id="39692"/>
    <lineage>
        <taxon>Bacteria</taxon>
        <taxon>Bacillati</taxon>
        <taxon>Actinomycetota</taxon>
        <taxon>Actinomycetes</taxon>
        <taxon>Mycobacteriales</taxon>
        <taxon>Mycobacteriaceae</taxon>
        <taxon>Mycolicibacterium</taxon>
    </lineage>
</organism>
<dbReference type="EMBL" id="UEGS01000001">
    <property type="protein sequence ID" value="SRX78865.1"/>
    <property type="molecule type" value="Genomic_DNA"/>
</dbReference>
<evidence type="ECO:0000313" key="1">
    <source>
        <dbReference type="EMBL" id="SRX78865.1"/>
    </source>
</evidence>
<dbReference type="Proteomes" id="UP000252008">
    <property type="component" value="Unassembled WGS sequence"/>
</dbReference>
<dbReference type="STRING" id="39692.BST38_08175"/>
<reference evidence="1 2" key="1">
    <citation type="submission" date="2018-05" db="EMBL/GenBank/DDBJ databases">
        <authorList>
            <consortium name="IHU Genomes"/>
        </authorList>
    </citation>
    <scope>NUCLEOTIDE SEQUENCE [LARGE SCALE GENOMIC DNA]</scope>
    <source>
        <strain evidence="1 2">P7335</strain>
    </source>
</reference>
<accession>A0A375YCN5</accession>
<keyword evidence="2" id="KW-1185">Reference proteome</keyword>
<sequence length="66" mass="7256">MTEQCRACRTGLEHCHGALIHHTVRRPECTEDDCFVAASDHDMHLDCSAVGCLCDEFAAESAHRVG</sequence>
<protein>
    <submittedName>
        <fullName evidence="1">Uncharacterized protein</fullName>
    </submittedName>
</protein>
<name>A0A375YCN5_MYCPF</name>
<proteinExistence type="predicted"/>
<evidence type="ECO:0000313" key="2">
    <source>
        <dbReference type="Proteomes" id="UP000252008"/>
    </source>
</evidence>
<dbReference type="RefSeq" id="WP_083142787.1">
    <property type="nucleotide sequence ID" value="NZ_MVID01000005.1"/>
</dbReference>